<keyword evidence="3" id="KW-1185">Reference proteome</keyword>
<organism evidence="2 3">
    <name type="scientific">Flavobacterium aureirubrum</name>
    <dbReference type="NCBI Taxonomy" id="3133147"/>
    <lineage>
        <taxon>Bacteria</taxon>
        <taxon>Pseudomonadati</taxon>
        <taxon>Bacteroidota</taxon>
        <taxon>Flavobacteriia</taxon>
        <taxon>Flavobacteriales</taxon>
        <taxon>Flavobacteriaceae</taxon>
        <taxon>Flavobacterium</taxon>
    </lineage>
</organism>
<dbReference type="Pfam" id="PF16363">
    <property type="entry name" value="GDP_Man_Dehyd"/>
    <property type="match status" value="1"/>
</dbReference>
<gene>
    <name evidence="2" type="ORF">WFZ85_05210</name>
</gene>
<accession>A0ABU9N5E6</accession>
<dbReference type="InterPro" id="IPR016040">
    <property type="entry name" value="NAD(P)-bd_dom"/>
</dbReference>
<dbReference type="PANTHER" id="PTHR43000">
    <property type="entry name" value="DTDP-D-GLUCOSE 4,6-DEHYDRATASE-RELATED"/>
    <property type="match status" value="1"/>
</dbReference>
<proteinExistence type="predicted"/>
<dbReference type="EMBL" id="JBCGDO010000004">
    <property type="protein sequence ID" value="MEM0542002.1"/>
    <property type="molecule type" value="Genomic_DNA"/>
</dbReference>
<feature type="domain" description="NAD(P)-binding" evidence="1">
    <location>
        <begin position="4"/>
        <end position="299"/>
    </location>
</feature>
<dbReference type="Gene3D" id="3.40.50.720">
    <property type="entry name" value="NAD(P)-binding Rossmann-like Domain"/>
    <property type="match status" value="1"/>
</dbReference>
<evidence type="ECO:0000313" key="2">
    <source>
        <dbReference type="EMBL" id="MEM0542002.1"/>
    </source>
</evidence>
<dbReference type="InterPro" id="IPR036291">
    <property type="entry name" value="NAD(P)-bd_dom_sf"/>
</dbReference>
<comment type="caution">
    <text evidence="2">The sequence shown here is derived from an EMBL/GenBank/DDBJ whole genome shotgun (WGS) entry which is preliminary data.</text>
</comment>
<sequence length="305" mass="34388">MKIIVTGGAGFIGSAVVPKLQQEGYEVFVYDNLSFGNRTFISVDDDHFILGDIRDAKKVDETIATINPDVIIHLAAIHFIPYCNEHPFEASDINIRGTMNILDSAKKVSNLTKVFFASTAAVYPISDNAVSETDELRPLDIYGLSKLAGEQLMEKFYLETKIDTICCRFFNAFGPNETNPHLIPEIERQLREGHRTIALGNLTPKRDFIHTHDMANAVSAIINLKNTGYDTFNLGRGIEYAVTEIVDTFETLLNEKITINIDPNRTRKVERMHLLANVSKLKQKTGWEPKWTITEGIKDLITNWN</sequence>
<evidence type="ECO:0000259" key="1">
    <source>
        <dbReference type="Pfam" id="PF16363"/>
    </source>
</evidence>
<name>A0ABU9N5E6_9FLAO</name>
<dbReference type="SUPFAM" id="SSF51735">
    <property type="entry name" value="NAD(P)-binding Rossmann-fold domains"/>
    <property type="match status" value="1"/>
</dbReference>
<evidence type="ECO:0000313" key="3">
    <source>
        <dbReference type="Proteomes" id="UP001460072"/>
    </source>
</evidence>
<dbReference type="Proteomes" id="UP001460072">
    <property type="component" value="Unassembled WGS sequence"/>
</dbReference>
<protein>
    <submittedName>
        <fullName evidence="2">NAD(P)-dependent oxidoreductase</fullName>
    </submittedName>
</protein>
<reference evidence="2 3" key="1">
    <citation type="submission" date="2024-03" db="EMBL/GenBank/DDBJ databases">
        <title>Two novel species of the genus Flavobacterium exhibiting potentially degradation of complex polysaccharides.</title>
        <authorList>
            <person name="Lian X."/>
        </authorList>
    </citation>
    <scope>NUCLEOTIDE SEQUENCE [LARGE SCALE GENOMIC DNA]</scope>
    <source>
        <strain evidence="3">j3</strain>
    </source>
</reference>
<dbReference type="RefSeq" id="WP_342695223.1">
    <property type="nucleotide sequence ID" value="NZ_JBCGDO010000004.1"/>
</dbReference>